<dbReference type="InterPro" id="IPR000866">
    <property type="entry name" value="AhpC/TSA"/>
</dbReference>
<dbReference type="Gene3D" id="3.40.30.10">
    <property type="entry name" value="Glutaredoxin"/>
    <property type="match status" value="1"/>
</dbReference>
<dbReference type="EMBL" id="MAAO01000004">
    <property type="protein sequence ID" value="OUR98518.1"/>
    <property type="molecule type" value="Genomic_DNA"/>
</dbReference>
<protein>
    <recommendedName>
        <fullName evidence="2">Thioredoxin domain-containing protein</fullName>
    </recommendedName>
</protein>
<dbReference type="GO" id="GO:0016491">
    <property type="term" value="F:oxidoreductase activity"/>
    <property type="evidence" value="ECO:0007669"/>
    <property type="project" value="InterPro"/>
</dbReference>
<evidence type="ECO:0000256" key="1">
    <source>
        <dbReference type="SAM" id="SignalP"/>
    </source>
</evidence>
<proteinExistence type="predicted"/>
<dbReference type="SUPFAM" id="SSF52833">
    <property type="entry name" value="Thioredoxin-like"/>
    <property type="match status" value="1"/>
</dbReference>
<dbReference type="PANTHER" id="PTHR43640:SF1">
    <property type="entry name" value="THIOREDOXIN-DEPENDENT PEROXIREDOXIN"/>
    <property type="match status" value="1"/>
</dbReference>
<evidence type="ECO:0000313" key="3">
    <source>
        <dbReference type="EMBL" id="OUR98518.1"/>
    </source>
</evidence>
<evidence type="ECO:0000259" key="2">
    <source>
        <dbReference type="PROSITE" id="PS51352"/>
    </source>
</evidence>
<dbReference type="InterPro" id="IPR013766">
    <property type="entry name" value="Thioredoxin_domain"/>
</dbReference>
<dbReference type="PROSITE" id="PS51352">
    <property type="entry name" value="THIOREDOXIN_2"/>
    <property type="match status" value="1"/>
</dbReference>
<dbReference type="InterPro" id="IPR047262">
    <property type="entry name" value="PRX-like1"/>
</dbReference>
<dbReference type="Proteomes" id="UP000196531">
    <property type="component" value="Unassembled WGS sequence"/>
</dbReference>
<keyword evidence="1" id="KW-0732">Signal</keyword>
<organism evidence="3 4">
    <name type="scientific">Halobacteriovorax marinus</name>
    <dbReference type="NCBI Taxonomy" id="97084"/>
    <lineage>
        <taxon>Bacteria</taxon>
        <taxon>Pseudomonadati</taxon>
        <taxon>Bdellovibrionota</taxon>
        <taxon>Bacteriovoracia</taxon>
        <taxon>Bacteriovoracales</taxon>
        <taxon>Halobacteriovoraceae</taxon>
        <taxon>Halobacteriovorax</taxon>
    </lineage>
</organism>
<dbReference type="PANTHER" id="PTHR43640">
    <property type="entry name" value="OS07G0260300 PROTEIN"/>
    <property type="match status" value="1"/>
</dbReference>
<evidence type="ECO:0000313" key="4">
    <source>
        <dbReference type="Proteomes" id="UP000196531"/>
    </source>
</evidence>
<accession>A0A1Y5FAJ2</accession>
<comment type="caution">
    <text evidence="3">The sequence shown here is derived from an EMBL/GenBank/DDBJ whole genome shotgun (WGS) entry which is preliminary data.</text>
</comment>
<feature type="signal peptide" evidence="1">
    <location>
        <begin position="1"/>
        <end position="17"/>
    </location>
</feature>
<dbReference type="Pfam" id="PF00578">
    <property type="entry name" value="AhpC-TSA"/>
    <property type="match status" value="1"/>
</dbReference>
<dbReference type="AlphaFoldDB" id="A0A1Y5FAJ2"/>
<gene>
    <name evidence="3" type="ORF">A9Q84_03655</name>
</gene>
<name>A0A1Y5FAJ2_9BACT</name>
<dbReference type="GO" id="GO:0016209">
    <property type="term" value="F:antioxidant activity"/>
    <property type="evidence" value="ECO:0007669"/>
    <property type="project" value="InterPro"/>
</dbReference>
<dbReference type="InterPro" id="IPR036249">
    <property type="entry name" value="Thioredoxin-like_sf"/>
</dbReference>
<feature type="chain" id="PRO_5013300272" description="Thioredoxin domain-containing protein" evidence="1">
    <location>
        <begin position="18"/>
        <end position="175"/>
    </location>
</feature>
<feature type="domain" description="Thioredoxin" evidence="2">
    <location>
        <begin position="7"/>
        <end position="157"/>
    </location>
</feature>
<reference evidence="4" key="1">
    <citation type="journal article" date="2017" name="Proc. Natl. Acad. Sci. U.S.A.">
        <title>Simulation of Deepwater Horizon oil plume reveals substrate specialization within a complex community of hydrocarbon-degraders.</title>
        <authorList>
            <person name="Hu P."/>
            <person name="Dubinsky E.A."/>
            <person name="Probst A.J."/>
            <person name="Wang J."/>
            <person name="Sieber C.M.K."/>
            <person name="Tom L.M."/>
            <person name="Gardinali P."/>
            <person name="Banfield J.F."/>
            <person name="Atlas R.M."/>
            <person name="Andersen G.L."/>
        </authorList>
    </citation>
    <scope>NUCLEOTIDE SEQUENCE [LARGE SCALE GENOMIC DNA]</scope>
</reference>
<sequence length="175" mass="19808">MKILVFLLFTISLNSWSLDTIIQNSQLLSGKKVSSLAKAKKGHVIFFLSGACPCTKKHIPYLESLAKDHPDFRFLGVHSNSLESFAKAKKVYQDTKFPIAYDEDAKIANFFKAIKTPHVFVITNEDKTLYHGGVTNSMDPKRAKKFYLENALNDLKKSREVETKFAKALGCYIVR</sequence>